<dbReference type="InterPro" id="IPR027417">
    <property type="entry name" value="P-loop_NTPase"/>
</dbReference>
<dbReference type="Pfam" id="PF02954">
    <property type="entry name" value="HTH_8"/>
    <property type="match status" value="1"/>
</dbReference>
<evidence type="ECO:0000259" key="6">
    <source>
        <dbReference type="Pfam" id="PF25601"/>
    </source>
</evidence>
<protein>
    <submittedName>
        <fullName evidence="7">Fis family transcriptional regulator</fullName>
    </submittedName>
</protein>
<dbReference type="Pfam" id="PF25601">
    <property type="entry name" value="AAA_lid_14"/>
    <property type="match status" value="1"/>
</dbReference>
<dbReference type="Gene3D" id="3.30.450.40">
    <property type="match status" value="1"/>
</dbReference>
<keyword evidence="3" id="KW-0805">Transcription regulation</keyword>
<dbReference type="AlphaFoldDB" id="A0A5C5RR57"/>
<keyword evidence="1" id="KW-0547">Nucleotide-binding</keyword>
<organism evidence="7 8">
    <name type="scientific">Tsukamurella conjunctivitidis</name>
    <dbReference type="NCBI Taxonomy" id="2592068"/>
    <lineage>
        <taxon>Bacteria</taxon>
        <taxon>Bacillati</taxon>
        <taxon>Actinomycetota</taxon>
        <taxon>Actinomycetes</taxon>
        <taxon>Mycobacteriales</taxon>
        <taxon>Tsukamurellaceae</taxon>
        <taxon>Tsukamurella</taxon>
    </lineage>
</organism>
<dbReference type="EMBL" id="VIGX01000030">
    <property type="protein sequence ID" value="TWS24625.1"/>
    <property type="molecule type" value="Genomic_DNA"/>
</dbReference>
<keyword evidence="2" id="KW-0067">ATP-binding</keyword>
<gene>
    <name evidence="7" type="ORF">FK530_23580</name>
</gene>
<proteinExistence type="predicted"/>
<reference evidence="7 8" key="1">
    <citation type="submission" date="2019-06" db="EMBL/GenBank/DDBJ databases">
        <title>Tsukamurella conjunctivitidis sp. nov., Tsukamurella assacharolytica sp. nov. and Tsukamurella sputae sp. nov. isolated from patients with conjunctivitis, bacteraemia (lymphoma) and respiratory infection (sputum) in Hong Kong.</title>
        <authorList>
            <person name="Teng J.L.L."/>
            <person name="Lee H.H."/>
            <person name="Fong J.Y.H."/>
            <person name="Fok K.M.N."/>
            <person name="Lau S.K.P."/>
            <person name="Woo P.C.Y."/>
        </authorList>
    </citation>
    <scope>NUCLEOTIDE SEQUENCE [LARGE SCALE GENOMIC DNA]</scope>
    <source>
        <strain evidence="7 8">HKU72</strain>
    </source>
</reference>
<dbReference type="InterPro" id="IPR058031">
    <property type="entry name" value="AAA_lid_NorR"/>
</dbReference>
<dbReference type="OrthoDB" id="5496274at2"/>
<dbReference type="InterPro" id="IPR009057">
    <property type="entry name" value="Homeodomain-like_sf"/>
</dbReference>
<dbReference type="SUPFAM" id="SSF52540">
    <property type="entry name" value="P-loop containing nucleoside triphosphate hydrolases"/>
    <property type="match status" value="1"/>
</dbReference>
<keyword evidence="8" id="KW-1185">Reference proteome</keyword>
<evidence type="ECO:0000313" key="8">
    <source>
        <dbReference type="Proteomes" id="UP000319375"/>
    </source>
</evidence>
<dbReference type="PANTHER" id="PTHR32071">
    <property type="entry name" value="TRANSCRIPTIONAL REGULATORY PROTEIN"/>
    <property type="match status" value="1"/>
</dbReference>
<evidence type="ECO:0000256" key="1">
    <source>
        <dbReference type="ARBA" id="ARBA00022741"/>
    </source>
</evidence>
<evidence type="ECO:0000313" key="7">
    <source>
        <dbReference type="EMBL" id="TWS24625.1"/>
    </source>
</evidence>
<dbReference type="InterPro" id="IPR029016">
    <property type="entry name" value="GAF-like_dom_sf"/>
</dbReference>
<keyword evidence="4" id="KW-0804">Transcription</keyword>
<name>A0A5C5RR57_9ACTN</name>
<dbReference type="InterPro" id="IPR002197">
    <property type="entry name" value="HTH_Fis"/>
</dbReference>
<dbReference type="RefSeq" id="WP_035727429.1">
    <property type="nucleotide sequence ID" value="NZ_VIGX01000030.1"/>
</dbReference>
<feature type="domain" description="DNA binding HTH" evidence="5">
    <location>
        <begin position="493"/>
        <end position="532"/>
    </location>
</feature>
<dbReference type="PRINTS" id="PR01590">
    <property type="entry name" value="HTHFIS"/>
</dbReference>
<evidence type="ECO:0000259" key="5">
    <source>
        <dbReference type="Pfam" id="PF02954"/>
    </source>
</evidence>
<dbReference type="GO" id="GO:0043565">
    <property type="term" value="F:sequence-specific DNA binding"/>
    <property type="evidence" value="ECO:0007669"/>
    <property type="project" value="InterPro"/>
</dbReference>
<evidence type="ECO:0000256" key="4">
    <source>
        <dbReference type="ARBA" id="ARBA00023163"/>
    </source>
</evidence>
<accession>A0A5C5RR57</accession>
<comment type="caution">
    <text evidence="7">The sequence shown here is derived from an EMBL/GenBank/DDBJ whole genome shotgun (WGS) entry which is preliminary data.</text>
</comment>
<feature type="domain" description="NorR-like AAA+ ATPase lid" evidence="6">
    <location>
        <begin position="412"/>
        <end position="488"/>
    </location>
</feature>
<dbReference type="Gene3D" id="1.10.10.60">
    <property type="entry name" value="Homeodomain-like"/>
    <property type="match status" value="1"/>
</dbReference>
<dbReference type="Proteomes" id="UP000319375">
    <property type="component" value="Unassembled WGS sequence"/>
</dbReference>
<evidence type="ECO:0000256" key="2">
    <source>
        <dbReference type="ARBA" id="ARBA00022840"/>
    </source>
</evidence>
<dbReference type="SUPFAM" id="SSF46689">
    <property type="entry name" value="Homeodomain-like"/>
    <property type="match status" value="1"/>
</dbReference>
<dbReference type="Gene3D" id="1.10.8.60">
    <property type="match status" value="1"/>
</dbReference>
<evidence type="ECO:0000256" key="3">
    <source>
        <dbReference type="ARBA" id="ARBA00023015"/>
    </source>
</evidence>
<sequence>MSVSSPERPEIAMSWHRSILSGVATAGPRLANPDIDIDPTSRLLRAAVPVLDQLAERLIDTRYNLILADRQGRIVYRWFADRRLEAVLDDLGIRPGATGAEEVIGTNAIGTTLEIRRGIAINGEEHYIEPFKPYSCYGHPIISPVSRRIEGVLDISCTTGDANPLLAPFLVRAVEDIQLRLVDLAGTSERLLMRAFQAESTLRNRALAAFGDDVVLTNKAAVDLLSPGDYASMRLLAAELDCSSDRHTRVRLSSGLEVDVHLTRIDGTTDGTLFRFNRTETPPQSVTSQAHATDSAAIQMGPVLIHGTAGTGRTTEARRLRPGALFLDSADAVTFGERAWASRLQEILASDATVGLENIDLLPCSLIPLVVDVVSAGHAIVLTSCPVRDLQGPHLALASMVVEQRELIDLQDRTGEIESLAMHLVKDIEPQADIRLLPSVIEALATRAWPGNLHELRAVMVDVLKRRNSGDVTVRDLPQAYRTTTRTRNLAGRERAERIAIIEALKVHDGNKARAAKDLGISRTTLYARMRALKIGI</sequence>